<dbReference type="Pfam" id="PF00196">
    <property type="entry name" value="GerE"/>
    <property type="match status" value="1"/>
</dbReference>
<feature type="modified residue" description="4-aspartylphosphate" evidence="3">
    <location>
        <position position="58"/>
    </location>
</feature>
<evidence type="ECO:0000313" key="6">
    <source>
        <dbReference type="EMBL" id="ABI73006.1"/>
    </source>
</evidence>
<dbReference type="PROSITE" id="PS50110">
    <property type="entry name" value="RESPONSE_REGULATORY"/>
    <property type="match status" value="1"/>
</dbReference>
<dbReference type="KEGG" id="sfr:Sfri_3170"/>
<gene>
    <name evidence="6" type="ordered locus">Sfri_3170</name>
</gene>
<accession>Q07YA8</accession>
<dbReference type="PANTHER" id="PTHR45566">
    <property type="entry name" value="HTH-TYPE TRANSCRIPTIONAL REGULATOR YHJB-RELATED"/>
    <property type="match status" value="1"/>
</dbReference>
<dbReference type="PROSITE" id="PS50043">
    <property type="entry name" value="HTH_LUXR_2"/>
    <property type="match status" value="1"/>
</dbReference>
<dbReference type="SUPFAM" id="SSF52172">
    <property type="entry name" value="CheY-like"/>
    <property type="match status" value="1"/>
</dbReference>
<dbReference type="SMART" id="SM00421">
    <property type="entry name" value="HTH_LUXR"/>
    <property type="match status" value="1"/>
</dbReference>
<dbReference type="SUPFAM" id="SSF46894">
    <property type="entry name" value="C-terminal effector domain of the bipartite response regulators"/>
    <property type="match status" value="1"/>
</dbReference>
<protein>
    <submittedName>
        <fullName evidence="6">Two component transcriptional regulator, LuxR family</fullName>
    </submittedName>
</protein>
<dbReference type="CDD" id="cd17535">
    <property type="entry name" value="REC_NarL-like"/>
    <property type="match status" value="1"/>
</dbReference>
<dbReference type="InterPro" id="IPR058245">
    <property type="entry name" value="NreC/VraR/RcsB-like_REC"/>
</dbReference>
<evidence type="ECO:0000259" key="4">
    <source>
        <dbReference type="PROSITE" id="PS50043"/>
    </source>
</evidence>
<dbReference type="STRING" id="318167.Sfri_3170"/>
<evidence type="ECO:0000256" key="2">
    <source>
        <dbReference type="ARBA" id="ARBA00023125"/>
    </source>
</evidence>
<dbReference type="GO" id="GO:0003677">
    <property type="term" value="F:DNA binding"/>
    <property type="evidence" value="ECO:0007669"/>
    <property type="project" value="UniProtKB-KW"/>
</dbReference>
<dbReference type="InterPro" id="IPR000792">
    <property type="entry name" value="Tscrpt_reg_LuxR_C"/>
</dbReference>
<sequence>MMSQIKVAIADDHPLFRAALTQAVQKSVNNAQVLEAENFQELIAIVEQHPDIELIFIDLHMPGNDGFTGLTLLQNHFPDIVVIMVSSDDQPEIIRKAINFGASAFIPKSANLTQISTAIDIVLEGGIWLPEHTNISADQHTAAEHQRLAKQLAQLTPQQYTVLANIANGRLNKQIAYDLNIKETTVKKHVSAILLKLEINNRTQAGLVFQQLMITSTENLQVDVAAS</sequence>
<keyword evidence="1 3" id="KW-0597">Phosphoprotein</keyword>
<feature type="domain" description="Response regulatory" evidence="5">
    <location>
        <begin position="6"/>
        <end position="123"/>
    </location>
</feature>
<dbReference type="InterPro" id="IPR001789">
    <property type="entry name" value="Sig_transdc_resp-reg_receiver"/>
</dbReference>
<organism evidence="6 7">
    <name type="scientific">Shewanella frigidimarina (strain NCIMB 400)</name>
    <dbReference type="NCBI Taxonomy" id="318167"/>
    <lineage>
        <taxon>Bacteria</taxon>
        <taxon>Pseudomonadati</taxon>
        <taxon>Pseudomonadota</taxon>
        <taxon>Gammaproteobacteria</taxon>
        <taxon>Alteromonadales</taxon>
        <taxon>Shewanellaceae</taxon>
        <taxon>Shewanella</taxon>
    </lineage>
</organism>
<dbReference type="EMBL" id="CP000447">
    <property type="protein sequence ID" value="ABI73006.1"/>
    <property type="molecule type" value="Genomic_DNA"/>
</dbReference>
<dbReference type="Pfam" id="PF00072">
    <property type="entry name" value="Response_reg"/>
    <property type="match status" value="1"/>
</dbReference>
<keyword evidence="7" id="KW-1185">Reference proteome</keyword>
<dbReference type="PROSITE" id="PS00622">
    <property type="entry name" value="HTH_LUXR_1"/>
    <property type="match status" value="1"/>
</dbReference>
<name>Q07YA8_SHEFN</name>
<evidence type="ECO:0000313" key="7">
    <source>
        <dbReference type="Proteomes" id="UP000000684"/>
    </source>
</evidence>
<dbReference type="AlphaFoldDB" id="Q07YA8"/>
<dbReference type="CDD" id="cd06170">
    <property type="entry name" value="LuxR_C_like"/>
    <property type="match status" value="1"/>
</dbReference>
<dbReference type="Gene3D" id="3.40.50.2300">
    <property type="match status" value="1"/>
</dbReference>
<feature type="domain" description="HTH luxR-type" evidence="4">
    <location>
        <begin position="148"/>
        <end position="213"/>
    </location>
</feature>
<dbReference type="InterPro" id="IPR011006">
    <property type="entry name" value="CheY-like_superfamily"/>
</dbReference>
<dbReference type="HOGENOM" id="CLU_000445_90_8_6"/>
<evidence type="ECO:0000256" key="3">
    <source>
        <dbReference type="PROSITE-ProRule" id="PRU00169"/>
    </source>
</evidence>
<dbReference type="PRINTS" id="PR00038">
    <property type="entry name" value="HTHLUXR"/>
</dbReference>
<dbReference type="eggNOG" id="COG2197">
    <property type="taxonomic scope" value="Bacteria"/>
</dbReference>
<reference evidence="6 7" key="1">
    <citation type="submission" date="2006-08" db="EMBL/GenBank/DDBJ databases">
        <title>Complete sequence of Shewanella frigidimarina NCIMB 400.</title>
        <authorList>
            <consortium name="US DOE Joint Genome Institute"/>
            <person name="Copeland A."/>
            <person name="Lucas S."/>
            <person name="Lapidus A."/>
            <person name="Barry K."/>
            <person name="Detter J.C."/>
            <person name="Glavina del Rio T."/>
            <person name="Hammon N."/>
            <person name="Israni S."/>
            <person name="Dalin E."/>
            <person name="Tice H."/>
            <person name="Pitluck S."/>
            <person name="Fredrickson J.K."/>
            <person name="Kolker E."/>
            <person name="McCuel L.A."/>
            <person name="DiChristina T."/>
            <person name="Nealson K.H."/>
            <person name="Newman D."/>
            <person name="Tiedje J.M."/>
            <person name="Zhou J."/>
            <person name="Romine M.F."/>
            <person name="Culley D.E."/>
            <person name="Serres M."/>
            <person name="Chertkov O."/>
            <person name="Brettin T."/>
            <person name="Bruce D."/>
            <person name="Han C."/>
            <person name="Tapia R."/>
            <person name="Gilna P."/>
            <person name="Schmutz J."/>
            <person name="Larimer F."/>
            <person name="Land M."/>
            <person name="Hauser L."/>
            <person name="Kyrpides N."/>
            <person name="Mikhailova N."/>
            <person name="Richardson P."/>
        </authorList>
    </citation>
    <scope>NUCLEOTIDE SEQUENCE [LARGE SCALE GENOMIC DNA]</scope>
    <source>
        <strain evidence="6 7">NCIMB 400</strain>
    </source>
</reference>
<dbReference type="Proteomes" id="UP000000684">
    <property type="component" value="Chromosome"/>
</dbReference>
<dbReference type="GO" id="GO:0000160">
    <property type="term" value="P:phosphorelay signal transduction system"/>
    <property type="evidence" value="ECO:0007669"/>
    <property type="project" value="InterPro"/>
</dbReference>
<dbReference type="InterPro" id="IPR016032">
    <property type="entry name" value="Sig_transdc_resp-reg_C-effctor"/>
</dbReference>
<dbReference type="PANTHER" id="PTHR45566:SF1">
    <property type="entry name" value="HTH-TYPE TRANSCRIPTIONAL REGULATOR YHJB-RELATED"/>
    <property type="match status" value="1"/>
</dbReference>
<keyword evidence="2" id="KW-0238">DNA-binding</keyword>
<dbReference type="SMART" id="SM00448">
    <property type="entry name" value="REC"/>
    <property type="match status" value="1"/>
</dbReference>
<evidence type="ECO:0000259" key="5">
    <source>
        <dbReference type="PROSITE" id="PS50110"/>
    </source>
</evidence>
<dbReference type="InterPro" id="IPR051015">
    <property type="entry name" value="EvgA-like"/>
</dbReference>
<dbReference type="GO" id="GO:0006355">
    <property type="term" value="P:regulation of DNA-templated transcription"/>
    <property type="evidence" value="ECO:0007669"/>
    <property type="project" value="InterPro"/>
</dbReference>
<evidence type="ECO:0000256" key="1">
    <source>
        <dbReference type="ARBA" id="ARBA00022553"/>
    </source>
</evidence>
<proteinExistence type="predicted"/>